<accession>A0A1B7LV90</accession>
<evidence type="ECO:0000313" key="2">
    <source>
        <dbReference type="EMBL" id="OAV52150.1"/>
    </source>
</evidence>
<gene>
    <name evidence="2" type="ORF">A6F49_01120</name>
</gene>
<name>A0A1B7LV90_9MICC</name>
<feature type="transmembrane region" description="Helical" evidence="1">
    <location>
        <begin position="12"/>
        <end position="29"/>
    </location>
</feature>
<protein>
    <submittedName>
        <fullName evidence="2">Uncharacterized protein</fullName>
    </submittedName>
</protein>
<sequence length="169" mass="18324">MNTTYRNRRHSVAWILVVLFIIVSALTLPPQSTDAEWNQGHHASGTFQAANIGPLRNFQCDASNTLLTTRVDLRWDTPAELVGEDVTYEVSWEGSGLLSGSGGPIEVRGNQYTYRQTLLTGVLDFGVDFTVVPKLANTRWAGESSYASANGFTLLGAVGGFDCEIVGPN</sequence>
<dbReference type="Proteomes" id="UP000078292">
    <property type="component" value="Unassembled WGS sequence"/>
</dbReference>
<keyword evidence="1" id="KW-0812">Transmembrane</keyword>
<comment type="caution">
    <text evidence="2">The sequence shown here is derived from an EMBL/GenBank/DDBJ whole genome shotgun (WGS) entry which is preliminary data.</text>
</comment>
<keyword evidence="3" id="KW-1185">Reference proteome</keyword>
<evidence type="ECO:0000256" key="1">
    <source>
        <dbReference type="SAM" id="Phobius"/>
    </source>
</evidence>
<keyword evidence="1" id="KW-1133">Transmembrane helix</keyword>
<evidence type="ECO:0000313" key="3">
    <source>
        <dbReference type="Proteomes" id="UP000078292"/>
    </source>
</evidence>
<dbReference type="RefSeq" id="WP_043055486.1">
    <property type="nucleotide sequence ID" value="NZ_LXEY01000111.1"/>
</dbReference>
<dbReference type="AlphaFoldDB" id="A0A1B7LV90"/>
<proteinExistence type="predicted"/>
<dbReference type="EMBL" id="LXEY01000111">
    <property type="protein sequence ID" value="OAV52150.1"/>
    <property type="molecule type" value="Genomic_DNA"/>
</dbReference>
<organism evidence="2 3">
    <name type="scientific">Enteractinococcus helveticum</name>
    <dbReference type="NCBI Taxonomy" id="1837282"/>
    <lineage>
        <taxon>Bacteria</taxon>
        <taxon>Bacillati</taxon>
        <taxon>Actinomycetota</taxon>
        <taxon>Actinomycetes</taxon>
        <taxon>Micrococcales</taxon>
        <taxon>Micrococcaceae</taxon>
    </lineage>
</organism>
<reference evidence="2 3" key="1">
    <citation type="submission" date="2016-04" db="EMBL/GenBank/DDBJ databases">
        <title>First whole genome shotgun sequence of the bacterium Enteractinococcus sp. strain UASWS1574.</title>
        <authorList>
            <person name="Crovadore J."/>
            <person name="Chablais R."/>
            <person name="Lefort F."/>
        </authorList>
    </citation>
    <scope>NUCLEOTIDE SEQUENCE [LARGE SCALE GENOMIC DNA]</scope>
    <source>
        <strain evidence="2 3">UASWS1574</strain>
    </source>
</reference>
<keyword evidence="1" id="KW-0472">Membrane</keyword>